<gene>
    <name evidence="8" type="ORF">I206_01304</name>
    <name evidence="9" type="ORF">I206_103695</name>
</gene>
<dbReference type="KEGG" id="kpin:30169673"/>
<feature type="region of interest" description="Disordered" evidence="7">
    <location>
        <begin position="1"/>
        <end position="44"/>
    </location>
</feature>
<name>A0A1B9I915_9TREE</name>
<keyword evidence="5" id="KW-0496">Mitochondrion</keyword>
<organism evidence="8">
    <name type="scientific">Kwoniella pini CBS 10737</name>
    <dbReference type="NCBI Taxonomy" id="1296096"/>
    <lineage>
        <taxon>Eukaryota</taxon>
        <taxon>Fungi</taxon>
        <taxon>Dikarya</taxon>
        <taxon>Basidiomycota</taxon>
        <taxon>Agaricomycotina</taxon>
        <taxon>Tremellomycetes</taxon>
        <taxon>Tremellales</taxon>
        <taxon>Cryptococcaceae</taxon>
        <taxon>Kwoniella</taxon>
    </lineage>
</organism>
<reference evidence="8" key="1">
    <citation type="submission" date="2013-07" db="EMBL/GenBank/DDBJ databases">
        <title>The Genome Sequence of Cryptococcus pinus CBS10737.</title>
        <authorList>
            <consortium name="The Broad Institute Genome Sequencing Platform"/>
            <person name="Cuomo C."/>
            <person name="Litvintseva A."/>
            <person name="Chen Y."/>
            <person name="Heitman J."/>
            <person name="Sun S."/>
            <person name="Springer D."/>
            <person name="Dromer F."/>
            <person name="Young S.K."/>
            <person name="Zeng Q."/>
            <person name="Gargeya S."/>
            <person name="Fitzgerald M."/>
            <person name="Abouelleil A."/>
            <person name="Alvarado L."/>
            <person name="Berlin A.M."/>
            <person name="Chapman S.B."/>
            <person name="Dewar J."/>
            <person name="Goldberg J."/>
            <person name="Griggs A."/>
            <person name="Gujja S."/>
            <person name="Hansen M."/>
            <person name="Howarth C."/>
            <person name="Imamovic A."/>
            <person name="Larimer J."/>
            <person name="McCowan C."/>
            <person name="Murphy C."/>
            <person name="Pearson M."/>
            <person name="Priest M."/>
            <person name="Roberts A."/>
            <person name="Saif S."/>
            <person name="Shea T."/>
            <person name="Sykes S."/>
            <person name="Wortman J."/>
            <person name="Nusbaum C."/>
            <person name="Birren B."/>
        </authorList>
    </citation>
    <scope>NUCLEOTIDE SEQUENCE [LARGE SCALE GENOMIC DNA]</scope>
    <source>
        <strain evidence="8">CBS 10737</strain>
    </source>
</reference>
<dbReference type="Pfam" id="PF09809">
    <property type="entry name" value="MRP-L27"/>
    <property type="match status" value="1"/>
</dbReference>
<keyword evidence="3" id="KW-0809">Transit peptide</keyword>
<evidence type="ECO:0000313" key="9">
    <source>
        <dbReference type="EMBL" id="WWC69752.1"/>
    </source>
</evidence>
<dbReference type="GeneID" id="30169673"/>
<feature type="region of interest" description="Disordered" evidence="7">
    <location>
        <begin position="182"/>
        <end position="213"/>
    </location>
</feature>
<reference evidence="8" key="3">
    <citation type="submission" date="2016-07" db="EMBL/GenBank/DDBJ databases">
        <title>Evolution of pathogenesis and genome organization in the Tremellales.</title>
        <authorList>
            <person name="Cuomo C."/>
            <person name="Litvintseva A."/>
            <person name="Heitman J."/>
            <person name="Chen Y."/>
            <person name="Sun S."/>
            <person name="Springer D."/>
            <person name="Dromer F."/>
            <person name="Young S."/>
            <person name="Zeng Q."/>
            <person name="Chapman S."/>
            <person name="Gujja S."/>
            <person name="Saif S."/>
            <person name="Birren B."/>
        </authorList>
    </citation>
    <scope>NUCLEOTIDE SEQUENCE</scope>
    <source>
        <strain evidence="8">CBS 10737</strain>
    </source>
</reference>
<evidence type="ECO:0000313" key="10">
    <source>
        <dbReference type="Proteomes" id="UP000094020"/>
    </source>
</evidence>
<dbReference type="GO" id="GO:0005762">
    <property type="term" value="C:mitochondrial large ribosomal subunit"/>
    <property type="evidence" value="ECO:0007669"/>
    <property type="project" value="InterPro"/>
</dbReference>
<dbReference type="EMBL" id="KI894008">
    <property type="protein sequence ID" value="OCF52020.1"/>
    <property type="molecule type" value="Genomic_DNA"/>
</dbReference>
<dbReference type="GO" id="GO:0006412">
    <property type="term" value="P:translation"/>
    <property type="evidence" value="ECO:0007669"/>
    <property type="project" value="TreeGrafter"/>
</dbReference>
<dbReference type="GO" id="GO:0003735">
    <property type="term" value="F:structural constituent of ribosome"/>
    <property type="evidence" value="ECO:0007669"/>
    <property type="project" value="InterPro"/>
</dbReference>
<evidence type="ECO:0000256" key="5">
    <source>
        <dbReference type="ARBA" id="ARBA00023128"/>
    </source>
</evidence>
<keyword evidence="10" id="KW-1185">Reference proteome</keyword>
<protein>
    <submittedName>
        <fullName evidence="8">Uncharacterized protein</fullName>
    </submittedName>
</protein>
<dbReference type="RefSeq" id="XP_019013239.1">
    <property type="nucleotide sequence ID" value="XM_019153078.1"/>
</dbReference>
<dbReference type="OrthoDB" id="408933at2759"/>
<keyword evidence="6" id="KW-0687">Ribonucleoprotein</keyword>
<comment type="subcellular location">
    <subcellularLocation>
        <location evidence="1">Mitochondrion</location>
    </subcellularLocation>
</comment>
<comment type="similarity">
    <text evidence="2">Belongs to the mitochondrion-specific ribosomal protein mL41 family.</text>
</comment>
<evidence type="ECO:0000256" key="6">
    <source>
        <dbReference type="ARBA" id="ARBA00023274"/>
    </source>
</evidence>
<reference evidence="9" key="2">
    <citation type="submission" date="2013-07" db="EMBL/GenBank/DDBJ databases">
        <authorList>
            <consortium name="The Broad Institute Genome Sequencing Platform"/>
            <person name="Cuomo C."/>
            <person name="Litvintseva A."/>
            <person name="Chen Y."/>
            <person name="Heitman J."/>
            <person name="Sun S."/>
            <person name="Springer D."/>
            <person name="Dromer F."/>
            <person name="Young S.K."/>
            <person name="Zeng Q."/>
            <person name="Gargeya S."/>
            <person name="Fitzgerald M."/>
            <person name="Abouelleil A."/>
            <person name="Alvarado L."/>
            <person name="Berlin A.M."/>
            <person name="Chapman S.B."/>
            <person name="Dewar J."/>
            <person name="Goldberg J."/>
            <person name="Griggs A."/>
            <person name="Gujja S."/>
            <person name="Hansen M."/>
            <person name="Howarth C."/>
            <person name="Imamovic A."/>
            <person name="Larimer J."/>
            <person name="McCowan C."/>
            <person name="Murphy C."/>
            <person name="Pearson M."/>
            <person name="Priest M."/>
            <person name="Roberts A."/>
            <person name="Saif S."/>
            <person name="Shea T."/>
            <person name="Sykes S."/>
            <person name="Wortman J."/>
            <person name="Nusbaum C."/>
            <person name="Birren B."/>
        </authorList>
    </citation>
    <scope>NUCLEOTIDE SEQUENCE</scope>
    <source>
        <strain evidence="9">CBS 10737</strain>
    </source>
</reference>
<reference evidence="9" key="4">
    <citation type="submission" date="2024-02" db="EMBL/GenBank/DDBJ databases">
        <title>Comparative genomics of Cryptococcus and Kwoniella reveals pathogenesis evolution and contrasting modes of karyotype evolution via chromosome fusion or intercentromeric recombination.</title>
        <authorList>
            <person name="Coelho M.A."/>
            <person name="David-Palma M."/>
            <person name="Shea T."/>
            <person name="Bowers K."/>
            <person name="McGinley-Smith S."/>
            <person name="Mohammad A.W."/>
            <person name="Gnirke A."/>
            <person name="Yurkov A.M."/>
            <person name="Nowrousian M."/>
            <person name="Sun S."/>
            <person name="Cuomo C.A."/>
            <person name="Heitman J."/>
        </authorList>
    </citation>
    <scope>NUCLEOTIDE SEQUENCE</scope>
    <source>
        <strain evidence="9">CBS 10737</strain>
    </source>
</reference>
<evidence type="ECO:0000256" key="2">
    <source>
        <dbReference type="ARBA" id="ARBA00010152"/>
    </source>
</evidence>
<dbReference type="AlphaFoldDB" id="A0A1B9I915"/>
<feature type="compositionally biased region" description="Polar residues" evidence="7">
    <location>
        <begin position="196"/>
        <end position="213"/>
    </location>
</feature>
<dbReference type="Proteomes" id="UP000094020">
    <property type="component" value="Chromosome 4"/>
</dbReference>
<accession>A0A1B9I915</accession>
<dbReference type="EMBL" id="CP144522">
    <property type="protein sequence ID" value="WWC69752.1"/>
    <property type="molecule type" value="Genomic_DNA"/>
</dbReference>
<dbReference type="PANTHER" id="PTHR21338:SF0">
    <property type="entry name" value="LARGE RIBOSOMAL SUBUNIT PROTEIN ML41"/>
    <property type="match status" value="1"/>
</dbReference>
<keyword evidence="4" id="KW-0689">Ribosomal protein</keyword>
<evidence type="ECO:0000256" key="7">
    <source>
        <dbReference type="SAM" id="MobiDB-lite"/>
    </source>
</evidence>
<evidence type="ECO:0000256" key="3">
    <source>
        <dbReference type="ARBA" id="ARBA00022946"/>
    </source>
</evidence>
<evidence type="ECO:0000313" key="8">
    <source>
        <dbReference type="EMBL" id="OCF52020.1"/>
    </source>
</evidence>
<proteinExistence type="inferred from homology"/>
<evidence type="ECO:0000256" key="4">
    <source>
        <dbReference type="ARBA" id="ARBA00022980"/>
    </source>
</evidence>
<dbReference type="InterPro" id="IPR019189">
    <property type="entry name" value="Ribosomal_mL41"/>
</dbReference>
<sequence>MRPTSIIAGASRLPLTPKRGNKDFYKGTGQSRVPGGGHRTGPPGVHVVKGKAKYRVLDEKVRVFVGPGSKVLEETELRPYVGTQEMIDSSKGITKFFNPYSKSSSSRPKFPSFSPMPLPPKIQTQTTTTTLEGGEEEIIGKLNKKHFTKFSKKYQNLNWEEKQSLIMQHRREWFEAMSNAYGGGNVITSTHEEQQTQELENRSNQSMEPQPTV</sequence>
<dbReference type="PANTHER" id="PTHR21338">
    <property type="entry name" value="MITOCHONDRIAL RIBOSOMAL PROTEIN L41"/>
    <property type="match status" value="1"/>
</dbReference>
<evidence type="ECO:0000256" key="1">
    <source>
        <dbReference type="ARBA" id="ARBA00004173"/>
    </source>
</evidence>